<feature type="region of interest" description="Disordered" evidence="1">
    <location>
        <begin position="17"/>
        <end position="43"/>
    </location>
</feature>
<evidence type="ECO:0000313" key="3">
    <source>
        <dbReference type="Proteomes" id="UP001140949"/>
    </source>
</evidence>
<evidence type="ECO:0000256" key="1">
    <source>
        <dbReference type="SAM" id="MobiDB-lite"/>
    </source>
</evidence>
<dbReference type="EMBL" id="JANAVB010044996">
    <property type="protein sequence ID" value="KAJ6790865.1"/>
    <property type="molecule type" value="Genomic_DNA"/>
</dbReference>
<protein>
    <submittedName>
        <fullName evidence="2">Uncharacterized protein</fullName>
    </submittedName>
</protein>
<keyword evidence="3" id="KW-1185">Reference proteome</keyword>
<reference evidence="2" key="1">
    <citation type="journal article" date="2023" name="GigaByte">
        <title>Genome assembly of the bearded iris, Iris pallida Lam.</title>
        <authorList>
            <person name="Bruccoleri R.E."/>
            <person name="Oakeley E.J."/>
            <person name="Faust A.M.E."/>
            <person name="Altorfer M."/>
            <person name="Dessus-Babus S."/>
            <person name="Burckhardt D."/>
            <person name="Oertli M."/>
            <person name="Naumann U."/>
            <person name="Petersen F."/>
            <person name="Wong J."/>
        </authorList>
    </citation>
    <scope>NUCLEOTIDE SEQUENCE</scope>
    <source>
        <strain evidence="2">GSM-AAB239-AS_SAM_17_03QT</strain>
    </source>
</reference>
<name>A0AAX6DGL6_IRIPA</name>
<sequence length="105" mass="12104">MRCHFPHIATKCVNTPINIPNQTQNQTKPKNLDPKISPSHTQTTPDWILRSVLLAFRSRRSSSRRIWCRKSVSPTESSQSRPIVVYIEESWFLSAPQSLIAFVEK</sequence>
<proteinExistence type="predicted"/>
<dbReference type="Proteomes" id="UP001140949">
    <property type="component" value="Unassembled WGS sequence"/>
</dbReference>
<gene>
    <name evidence="2" type="ORF">M6B38_247970</name>
</gene>
<reference evidence="2" key="2">
    <citation type="submission" date="2023-04" db="EMBL/GenBank/DDBJ databases">
        <authorList>
            <person name="Bruccoleri R.E."/>
            <person name="Oakeley E.J."/>
            <person name="Faust A.-M."/>
            <person name="Dessus-Babus S."/>
            <person name="Altorfer M."/>
            <person name="Burckhardt D."/>
            <person name="Oertli M."/>
            <person name="Naumann U."/>
            <person name="Petersen F."/>
            <person name="Wong J."/>
        </authorList>
    </citation>
    <scope>NUCLEOTIDE SEQUENCE</scope>
    <source>
        <strain evidence="2">GSM-AAB239-AS_SAM_17_03QT</strain>
        <tissue evidence="2">Leaf</tissue>
    </source>
</reference>
<accession>A0AAX6DGL6</accession>
<feature type="compositionally biased region" description="Polar residues" evidence="1">
    <location>
        <begin position="17"/>
        <end position="29"/>
    </location>
</feature>
<organism evidence="2 3">
    <name type="scientific">Iris pallida</name>
    <name type="common">Sweet iris</name>
    <dbReference type="NCBI Taxonomy" id="29817"/>
    <lineage>
        <taxon>Eukaryota</taxon>
        <taxon>Viridiplantae</taxon>
        <taxon>Streptophyta</taxon>
        <taxon>Embryophyta</taxon>
        <taxon>Tracheophyta</taxon>
        <taxon>Spermatophyta</taxon>
        <taxon>Magnoliopsida</taxon>
        <taxon>Liliopsida</taxon>
        <taxon>Asparagales</taxon>
        <taxon>Iridaceae</taxon>
        <taxon>Iridoideae</taxon>
        <taxon>Irideae</taxon>
        <taxon>Iris</taxon>
    </lineage>
</organism>
<dbReference type="AlphaFoldDB" id="A0AAX6DGL6"/>
<evidence type="ECO:0000313" key="2">
    <source>
        <dbReference type="EMBL" id="KAJ6790865.1"/>
    </source>
</evidence>
<comment type="caution">
    <text evidence="2">The sequence shown here is derived from an EMBL/GenBank/DDBJ whole genome shotgun (WGS) entry which is preliminary data.</text>
</comment>